<dbReference type="AlphaFoldDB" id="A0A166R9W8"/>
<evidence type="ECO:0000313" key="3">
    <source>
        <dbReference type="Proteomes" id="UP000076532"/>
    </source>
</evidence>
<reference evidence="2 3" key="1">
    <citation type="journal article" date="2016" name="Mol. Biol. Evol.">
        <title>Comparative Genomics of Early-Diverging Mushroom-Forming Fungi Provides Insights into the Origins of Lignocellulose Decay Capabilities.</title>
        <authorList>
            <person name="Nagy L.G."/>
            <person name="Riley R."/>
            <person name="Tritt A."/>
            <person name="Adam C."/>
            <person name="Daum C."/>
            <person name="Floudas D."/>
            <person name="Sun H."/>
            <person name="Yadav J.S."/>
            <person name="Pangilinan J."/>
            <person name="Larsson K.H."/>
            <person name="Matsuura K."/>
            <person name="Barry K."/>
            <person name="Labutti K."/>
            <person name="Kuo R."/>
            <person name="Ohm R.A."/>
            <person name="Bhattacharya S.S."/>
            <person name="Shirouzu T."/>
            <person name="Yoshinaga Y."/>
            <person name="Martin F.M."/>
            <person name="Grigoriev I.V."/>
            <person name="Hibbett D.S."/>
        </authorList>
    </citation>
    <scope>NUCLEOTIDE SEQUENCE [LARGE SCALE GENOMIC DNA]</scope>
    <source>
        <strain evidence="2 3">CBS 109695</strain>
    </source>
</reference>
<organism evidence="2 3">
    <name type="scientific">Athelia psychrophila</name>
    <dbReference type="NCBI Taxonomy" id="1759441"/>
    <lineage>
        <taxon>Eukaryota</taxon>
        <taxon>Fungi</taxon>
        <taxon>Dikarya</taxon>
        <taxon>Basidiomycota</taxon>
        <taxon>Agaricomycotina</taxon>
        <taxon>Agaricomycetes</taxon>
        <taxon>Agaricomycetidae</taxon>
        <taxon>Atheliales</taxon>
        <taxon>Atheliaceae</taxon>
        <taxon>Athelia</taxon>
    </lineage>
</organism>
<keyword evidence="3" id="KW-1185">Reference proteome</keyword>
<dbReference type="Proteomes" id="UP000076532">
    <property type="component" value="Unassembled WGS sequence"/>
</dbReference>
<feature type="region of interest" description="Disordered" evidence="1">
    <location>
        <begin position="103"/>
        <end position="144"/>
    </location>
</feature>
<name>A0A166R9W8_9AGAM</name>
<sequence>MLLNKGTERSNNYIKANTYGCLSVDAEQVYIWEAHQEGSRARVSRWAGAGAGWVCARGDQRRAADGRAGEQVWQVRARMTGTGMDAGRVRWLAGKNIHTLIVGDGEGRTEHGGQGRGGGGRKTTTKGRAVDQISPTESHRSDPLPVISLCTSRHHSWPHWLHGIDSGR</sequence>
<evidence type="ECO:0000313" key="2">
    <source>
        <dbReference type="EMBL" id="KZP28055.1"/>
    </source>
</evidence>
<protein>
    <submittedName>
        <fullName evidence="2">Uncharacterized protein</fullName>
    </submittedName>
</protein>
<evidence type="ECO:0000256" key="1">
    <source>
        <dbReference type="SAM" id="MobiDB-lite"/>
    </source>
</evidence>
<accession>A0A166R9W8</accession>
<dbReference type="EMBL" id="KV417505">
    <property type="protein sequence ID" value="KZP28055.1"/>
    <property type="molecule type" value="Genomic_DNA"/>
</dbReference>
<proteinExistence type="predicted"/>
<gene>
    <name evidence="2" type="ORF">FIBSPDRAFT_885947</name>
</gene>